<dbReference type="InterPro" id="IPR014044">
    <property type="entry name" value="CAP_dom"/>
</dbReference>
<gene>
    <name evidence="3" type="ORF">VCO01S_17990</name>
</gene>
<feature type="compositionally biased region" description="Polar residues" evidence="1">
    <location>
        <begin position="36"/>
        <end position="46"/>
    </location>
</feature>
<dbReference type="InterPro" id="IPR035940">
    <property type="entry name" value="CAP_sf"/>
</dbReference>
<evidence type="ECO:0000313" key="3">
    <source>
        <dbReference type="EMBL" id="GEA60606.1"/>
    </source>
</evidence>
<evidence type="ECO:0000256" key="1">
    <source>
        <dbReference type="SAM" id="MobiDB-lite"/>
    </source>
</evidence>
<accession>A0A4Y3IMH5</accession>
<dbReference type="PANTHER" id="PTHR31157">
    <property type="entry name" value="SCP DOMAIN-CONTAINING PROTEIN"/>
    <property type="match status" value="1"/>
</dbReference>
<evidence type="ECO:0000259" key="2">
    <source>
        <dbReference type="Pfam" id="PF00188"/>
    </source>
</evidence>
<sequence length="212" mass="22476">MRYTPIILLSSLLLGCGSGSSSESSSISEPTIPSTNPGSDENTLPDNGNEGGESDPVNDSDSDSDSDSDDTPSNDFATMMLNAVNEARSTEQNCGGAIMPAVPELKWNYDLEEAAFRHSGDMANADFMDHTGSDGSTPAERVADTGYSANAWAENVAAGQQTIDDVMSSWMSSAGHCQNIMSESITEMGASAVENPDTRYGIYWTQVFANAW</sequence>
<dbReference type="Pfam" id="PF00188">
    <property type="entry name" value="CAP"/>
    <property type="match status" value="1"/>
</dbReference>
<dbReference type="CDD" id="cd05379">
    <property type="entry name" value="CAP_bacterial"/>
    <property type="match status" value="1"/>
</dbReference>
<dbReference type="RefSeq" id="WP_141271015.1">
    <property type="nucleotide sequence ID" value="NZ_BJLH01000007.1"/>
</dbReference>
<feature type="compositionally biased region" description="Acidic residues" evidence="1">
    <location>
        <begin position="52"/>
        <end position="72"/>
    </location>
</feature>
<proteinExistence type="predicted"/>
<evidence type="ECO:0000313" key="4">
    <source>
        <dbReference type="Proteomes" id="UP000318242"/>
    </source>
</evidence>
<feature type="domain" description="SCP" evidence="2">
    <location>
        <begin position="81"/>
        <end position="208"/>
    </location>
</feature>
<organism evidence="3 4">
    <name type="scientific">Vibrio comitans NBRC 102076</name>
    <dbReference type="NCBI Taxonomy" id="1219078"/>
    <lineage>
        <taxon>Bacteria</taxon>
        <taxon>Pseudomonadati</taxon>
        <taxon>Pseudomonadota</taxon>
        <taxon>Gammaproteobacteria</taxon>
        <taxon>Vibrionales</taxon>
        <taxon>Vibrionaceae</taxon>
        <taxon>Vibrio</taxon>
    </lineage>
</organism>
<dbReference type="PROSITE" id="PS51257">
    <property type="entry name" value="PROKAR_LIPOPROTEIN"/>
    <property type="match status" value="1"/>
</dbReference>
<feature type="compositionally biased region" description="Low complexity" evidence="1">
    <location>
        <begin position="17"/>
        <end position="35"/>
    </location>
</feature>
<dbReference type="AlphaFoldDB" id="A0A4Y3IMH5"/>
<dbReference type="SUPFAM" id="SSF55797">
    <property type="entry name" value="PR-1-like"/>
    <property type="match status" value="1"/>
</dbReference>
<dbReference type="Proteomes" id="UP000318242">
    <property type="component" value="Unassembled WGS sequence"/>
</dbReference>
<name>A0A4Y3IMH5_9VIBR</name>
<comment type="caution">
    <text evidence="3">The sequence shown here is derived from an EMBL/GenBank/DDBJ whole genome shotgun (WGS) entry which is preliminary data.</text>
</comment>
<dbReference type="Gene3D" id="3.40.33.10">
    <property type="entry name" value="CAP"/>
    <property type="match status" value="1"/>
</dbReference>
<dbReference type="EMBL" id="BJLH01000007">
    <property type="protein sequence ID" value="GEA60606.1"/>
    <property type="molecule type" value="Genomic_DNA"/>
</dbReference>
<dbReference type="OrthoDB" id="68195at2"/>
<reference evidence="3 4" key="1">
    <citation type="submission" date="2019-06" db="EMBL/GenBank/DDBJ databases">
        <title>Whole genome shotgun sequence of Vibrio comitans NBRC 102076.</title>
        <authorList>
            <person name="Hosoyama A."/>
            <person name="Uohara A."/>
            <person name="Ohji S."/>
            <person name="Ichikawa N."/>
        </authorList>
    </citation>
    <scope>NUCLEOTIDE SEQUENCE [LARGE SCALE GENOMIC DNA]</scope>
    <source>
        <strain evidence="3 4">NBRC 102076</strain>
    </source>
</reference>
<keyword evidence="4" id="KW-1185">Reference proteome</keyword>
<protein>
    <recommendedName>
        <fullName evidence="2">SCP domain-containing protein</fullName>
    </recommendedName>
</protein>
<feature type="region of interest" description="Disordered" evidence="1">
    <location>
        <begin position="17"/>
        <end position="76"/>
    </location>
</feature>
<dbReference type="PANTHER" id="PTHR31157:SF1">
    <property type="entry name" value="SCP DOMAIN-CONTAINING PROTEIN"/>
    <property type="match status" value="1"/>
</dbReference>